<dbReference type="SUPFAM" id="SSF57850">
    <property type="entry name" value="RING/U-box"/>
    <property type="match status" value="1"/>
</dbReference>
<dbReference type="EMBL" id="CAJOBB010030297">
    <property type="protein sequence ID" value="CAF4442706.1"/>
    <property type="molecule type" value="Genomic_DNA"/>
</dbReference>
<evidence type="ECO:0000313" key="1">
    <source>
        <dbReference type="EMBL" id="CAF4442706.1"/>
    </source>
</evidence>
<name>A0A820RK22_9BILA</name>
<gene>
    <name evidence="1" type="ORF">KXQ929_LOCUS53487</name>
</gene>
<dbReference type="Pfam" id="PF13920">
    <property type="entry name" value="zf-C3HC4_3"/>
    <property type="match status" value="1"/>
</dbReference>
<dbReference type="InterPro" id="IPR013083">
    <property type="entry name" value="Znf_RING/FYVE/PHD"/>
</dbReference>
<dbReference type="Gene3D" id="3.30.40.10">
    <property type="entry name" value="Zinc/RING finger domain, C3HC4 (zinc finger)"/>
    <property type="match status" value="1"/>
</dbReference>
<comment type="caution">
    <text evidence="1">The sequence shown here is derived from an EMBL/GenBank/DDBJ whole genome shotgun (WGS) entry which is preliminary data.</text>
</comment>
<evidence type="ECO:0000313" key="2">
    <source>
        <dbReference type="Proteomes" id="UP000663868"/>
    </source>
</evidence>
<feature type="non-terminal residue" evidence="1">
    <location>
        <position position="1"/>
    </location>
</feature>
<reference evidence="1" key="1">
    <citation type="submission" date="2021-02" db="EMBL/GenBank/DDBJ databases">
        <authorList>
            <person name="Nowell W R."/>
        </authorList>
    </citation>
    <scope>NUCLEOTIDE SEQUENCE</scope>
</reference>
<accession>A0A820RK22</accession>
<proteinExistence type="predicted"/>
<dbReference type="Proteomes" id="UP000663868">
    <property type="component" value="Unassembled WGS sequence"/>
</dbReference>
<sequence>IEQCKICSERKASVMYKPCGHLIACEGK</sequence>
<dbReference type="AlphaFoldDB" id="A0A820RK22"/>
<organism evidence="1 2">
    <name type="scientific">Adineta steineri</name>
    <dbReference type="NCBI Taxonomy" id="433720"/>
    <lineage>
        <taxon>Eukaryota</taxon>
        <taxon>Metazoa</taxon>
        <taxon>Spiralia</taxon>
        <taxon>Gnathifera</taxon>
        <taxon>Rotifera</taxon>
        <taxon>Eurotatoria</taxon>
        <taxon>Bdelloidea</taxon>
        <taxon>Adinetida</taxon>
        <taxon>Adinetidae</taxon>
        <taxon>Adineta</taxon>
    </lineage>
</organism>
<protein>
    <submittedName>
        <fullName evidence="1">Uncharacterized protein</fullName>
    </submittedName>
</protein>